<accession>A0AAP3E6E6</accession>
<evidence type="ECO:0000256" key="2">
    <source>
        <dbReference type="SAM" id="Phobius"/>
    </source>
</evidence>
<feature type="transmembrane region" description="Helical" evidence="2">
    <location>
        <begin position="215"/>
        <end position="235"/>
    </location>
</feature>
<gene>
    <name evidence="3" type="ORF">OB919_07120</name>
</gene>
<feature type="region of interest" description="Disordered" evidence="1">
    <location>
        <begin position="1"/>
        <end position="36"/>
    </location>
</feature>
<keyword evidence="2" id="KW-1133">Transmembrane helix</keyword>
<feature type="compositionally biased region" description="Basic and acidic residues" evidence="1">
    <location>
        <begin position="24"/>
        <end position="36"/>
    </location>
</feature>
<evidence type="ECO:0000313" key="3">
    <source>
        <dbReference type="EMBL" id="MCU4751752.1"/>
    </source>
</evidence>
<feature type="transmembrane region" description="Helical" evidence="2">
    <location>
        <begin position="123"/>
        <end position="142"/>
    </location>
</feature>
<reference evidence="3 4" key="1">
    <citation type="submission" date="2022-09" db="EMBL/GenBank/DDBJ databases">
        <title>Enrichment on poylsaccharides allowed isolation of novel metabolic and taxonomic groups of Haloarchaea.</title>
        <authorList>
            <person name="Sorokin D.Y."/>
            <person name="Elcheninov A.G."/>
            <person name="Khizhniak T.V."/>
            <person name="Kolganova T.V."/>
            <person name="Kublanov I.V."/>
        </authorList>
    </citation>
    <scope>NUCLEOTIDE SEQUENCE [LARGE SCALE GENOMIC DNA]</scope>
    <source>
        <strain evidence="3 4">AArc-curdl1</strain>
    </source>
</reference>
<feature type="transmembrane region" description="Helical" evidence="2">
    <location>
        <begin position="95"/>
        <end position="116"/>
    </location>
</feature>
<dbReference type="RefSeq" id="WP_342807856.1">
    <property type="nucleotide sequence ID" value="NZ_JAOPJZ010000004.1"/>
</dbReference>
<evidence type="ECO:0000256" key="1">
    <source>
        <dbReference type="SAM" id="MobiDB-lite"/>
    </source>
</evidence>
<feature type="transmembrane region" description="Helical" evidence="2">
    <location>
        <begin position="148"/>
        <end position="166"/>
    </location>
</feature>
<keyword evidence="4" id="KW-1185">Reference proteome</keyword>
<sequence length="252" mass="26474">MSSDTDTTDGPLAGDTSSSTSLERTGEGHRERTADSKLETPLWQHPLVGLVPRRTAVTALILGIFTLLFTVSALGGVVTVDGQSLDTTTGLFDSLSAWVIAIATSLIVAGPFLYAAWNGGPTLAAAIPLVPVALGELVTGRYAFGLDWAIALTTSVAGGVFAVYVLDVREAGSLRPWDVSTDAPDRLLALTVFTLVGAIAVGRFVLAAPETLPTASLPFALLWLVPMTLVTRYWIARVRTHERTVGPSSAQS</sequence>
<name>A0AAP3E6E6_9EURY</name>
<protein>
    <submittedName>
        <fullName evidence="3">Uncharacterized protein</fullName>
    </submittedName>
</protein>
<proteinExistence type="predicted"/>
<comment type="caution">
    <text evidence="3">The sequence shown here is derived from an EMBL/GenBank/DDBJ whole genome shotgun (WGS) entry which is preliminary data.</text>
</comment>
<dbReference type="Proteomes" id="UP001321047">
    <property type="component" value="Unassembled WGS sequence"/>
</dbReference>
<organism evidence="3 4">
    <name type="scientific">Natronosalvus hydrolyticus</name>
    <dbReference type="NCBI Taxonomy" id="2979988"/>
    <lineage>
        <taxon>Archaea</taxon>
        <taxon>Methanobacteriati</taxon>
        <taxon>Methanobacteriota</taxon>
        <taxon>Stenosarchaea group</taxon>
        <taxon>Halobacteria</taxon>
        <taxon>Halobacteriales</taxon>
        <taxon>Natrialbaceae</taxon>
        <taxon>Natronosalvus</taxon>
    </lineage>
</organism>
<dbReference type="AlphaFoldDB" id="A0AAP3E6E6"/>
<dbReference type="EMBL" id="JAOPJZ010000004">
    <property type="protein sequence ID" value="MCU4751752.1"/>
    <property type="molecule type" value="Genomic_DNA"/>
</dbReference>
<feature type="transmembrane region" description="Helical" evidence="2">
    <location>
        <begin position="56"/>
        <end position="75"/>
    </location>
</feature>
<evidence type="ECO:0000313" key="4">
    <source>
        <dbReference type="Proteomes" id="UP001321047"/>
    </source>
</evidence>
<keyword evidence="2" id="KW-0812">Transmembrane</keyword>
<keyword evidence="2" id="KW-0472">Membrane</keyword>
<feature type="transmembrane region" description="Helical" evidence="2">
    <location>
        <begin position="187"/>
        <end position="209"/>
    </location>
</feature>